<feature type="transmembrane region" description="Helical" evidence="12">
    <location>
        <begin position="20"/>
        <end position="53"/>
    </location>
</feature>
<dbReference type="InterPro" id="IPR001082">
    <property type="entry name" value="Pilin"/>
</dbReference>
<comment type="caution">
    <text evidence="14">The sequence shown here is derived from an EMBL/GenBank/DDBJ whole genome shotgun (WGS) entry which is preliminary data.</text>
</comment>
<dbReference type="Gene3D" id="3.30.700.10">
    <property type="entry name" value="Glycoprotein, Type 4 Pilin"/>
    <property type="match status" value="1"/>
</dbReference>
<dbReference type="EMBL" id="LAZR01010408">
    <property type="protein sequence ID" value="KKM67110.1"/>
    <property type="molecule type" value="Genomic_DNA"/>
</dbReference>
<dbReference type="PANTHER" id="PTHR43221">
    <property type="entry name" value="PROTEASE HTPX"/>
    <property type="match status" value="1"/>
</dbReference>
<evidence type="ECO:0000259" key="13">
    <source>
        <dbReference type="Pfam" id="PF01435"/>
    </source>
</evidence>
<evidence type="ECO:0000256" key="8">
    <source>
        <dbReference type="ARBA" id="ARBA00022833"/>
    </source>
</evidence>
<evidence type="ECO:0000256" key="10">
    <source>
        <dbReference type="ARBA" id="ARBA00023049"/>
    </source>
</evidence>
<evidence type="ECO:0000256" key="12">
    <source>
        <dbReference type="SAM" id="Phobius"/>
    </source>
</evidence>
<dbReference type="GO" id="GO:0006508">
    <property type="term" value="P:proteolysis"/>
    <property type="evidence" value="ECO:0007669"/>
    <property type="project" value="UniProtKB-KW"/>
</dbReference>
<dbReference type="SUPFAM" id="SSF54523">
    <property type="entry name" value="Pili subunits"/>
    <property type="match status" value="1"/>
</dbReference>
<dbReference type="GO" id="GO:0004222">
    <property type="term" value="F:metalloendopeptidase activity"/>
    <property type="evidence" value="ECO:0007669"/>
    <property type="project" value="InterPro"/>
</dbReference>
<keyword evidence="9 12" id="KW-1133">Transmembrane helix</keyword>
<evidence type="ECO:0000313" key="14">
    <source>
        <dbReference type="EMBL" id="KKM67110.1"/>
    </source>
</evidence>
<keyword evidence="3" id="KW-1003">Cell membrane</keyword>
<evidence type="ECO:0000256" key="2">
    <source>
        <dbReference type="ARBA" id="ARBA00004651"/>
    </source>
</evidence>
<dbReference type="Gene3D" id="3.30.2010.10">
    <property type="entry name" value="Metalloproteases ('zincins'), catalytic domain"/>
    <property type="match status" value="1"/>
</dbReference>
<protein>
    <recommendedName>
        <fullName evidence="13">Peptidase M48 domain-containing protein</fullName>
    </recommendedName>
</protein>
<keyword evidence="6" id="KW-0479">Metal-binding</keyword>
<proteinExistence type="predicted"/>
<keyword evidence="11 12" id="KW-0472">Membrane</keyword>
<accession>A0A0F9LRV0</accession>
<organism evidence="14">
    <name type="scientific">marine sediment metagenome</name>
    <dbReference type="NCBI Taxonomy" id="412755"/>
    <lineage>
        <taxon>unclassified sequences</taxon>
        <taxon>metagenomes</taxon>
        <taxon>ecological metagenomes</taxon>
    </lineage>
</organism>
<reference evidence="14" key="1">
    <citation type="journal article" date="2015" name="Nature">
        <title>Complex archaea that bridge the gap between prokaryotes and eukaryotes.</title>
        <authorList>
            <person name="Spang A."/>
            <person name="Saw J.H."/>
            <person name="Jorgensen S.L."/>
            <person name="Zaremba-Niedzwiedzka K."/>
            <person name="Martijn J."/>
            <person name="Lind A.E."/>
            <person name="van Eijk R."/>
            <person name="Schleper C."/>
            <person name="Guy L."/>
            <person name="Ettema T.J."/>
        </authorList>
    </citation>
    <scope>NUCLEOTIDE SEQUENCE</scope>
</reference>
<dbReference type="Pfam" id="PF00114">
    <property type="entry name" value="Pilin"/>
    <property type="match status" value="1"/>
</dbReference>
<dbReference type="InterPro" id="IPR050083">
    <property type="entry name" value="HtpX_protease"/>
</dbReference>
<dbReference type="Pfam" id="PF01435">
    <property type="entry name" value="Peptidase_M48"/>
    <property type="match status" value="1"/>
</dbReference>
<evidence type="ECO:0000256" key="3">
    <source>
        <dbReference type="ARBA" id="ARBA00022475"/>
    </source>
</evidence>
<evidence type="ECO:0000256" key="11">
    <source>
        <dbReference type="ARBA" id="ARBA00023136"/>
    </source>
</evidence>
<keyword evidence="10" id="KW-0482">Metalloprotease</keyword>
<dbReference type="InterPro" id="IPR001915">
    <property type="entry name" value="Peptidase_M48"/>
</dbReference>
<dbReference type="CDD" id="cd07325">
    <property type="entry name" value="M48_Ste24p_like"/>
    <property type="match status" value="1"/>
</dbReference>
<evidence type="ECO:0000256" key="6">
    <source>
        <dbReference type="ARBA" id="ARBA00022723"/>
    </source>
</evidence>
<gene>
    <name evidence="14" type="ORF">LCGC14_1474470</name>
</gene>
<evidence type="ECO:0000256" key="9">
    <source>
        <dbReference type="ARBA" id="ARBA00022989"/>
    </source>
</evidence>
<dbReference type="AlphaFoldDB" id="A0A0F9LRV0"/>
<feature type="transmembrane region" description="Helical" evidence="12">
    <location>
        <begin position="276"/>
        <end position="298"/>
    </location>
</feature>
<evidence type="ECO:0000256" key="5">
    <source>
        <dbReference type="ARBA" id="ARBA00022692"/>
    </source>
</evidence>
<evidence type="ECO:0000256" key="7">
    <source>
        <dbReference type="ARBA" id="ARBA00022801"/>
    </source>
</evidence>
<keyword evidence="7" id="KW-0378">Hydrolase</keyword>
<evidence type="ECO:0000256" key="1">
    <source>
        <dbReference type="ARBA" id="ARBA00001947"/>
    </source>
</evidence>
<comment type="subcellular location">
    <subcellularLocation>
        <location evidence="2">Cell membrane</location>
        <topology evidence="2">Multi-pass membrane protein</topology>
    </subcellularLocation>
</comment>
<evidence type="ECO:0000256" key="4">
    <source>
        <dbReference type="ARBA" id="ARBA00022670"/>
    </source>
</evidence>
<keyword evidence="4" id="KW-0645">Protease</keyword>
<dbReference type="PANTHER" id="PTHR43221:SF1">
    <property type="entry name" value="PROTEASE HTPX"/>
    <property type="match status" value="1"/>
</dbReference>
<keyword evidence="5 12" id="KW-0812">Transmembrane</keyword>
<dbReference type="InterPro" id="IPR045584">
    <property type="entry name" value="Pilin-like"/>
</dbReference>
<keyword evidence="8" id="KW-0862">Zinc</keyword>
<comment type="cofactor">
    <cofactor evidence="1">
        <name>Zn(2+)</name>
        <dbReference type="ChEBI" id="CHEBI:29105"/>
    </cofactor>
</comment>
<dbReference type="GO" id="GO:0005886">
    <property type="term" value="C:plasma membrane"/>
    <property type="evidence" value="ECO:0007669"/>
    <property type="project" value="UniProtKB-SubCell"/>
</dbReference>
<sequence>MKKGFQMDLVYKHEKPLFRIAIILSTLFWIALTIGTFGILLIYLLLGYVFFLFAHSAFISHLKGTGVKISAEQYPDLYEKLVNSCNKIGLDDIPEAYLLRTDFFNALATKFLGRHFIVLFTDVVDALESQPSAVDFYIGHELGHIHRKHLTWNAFILPAMVLPLLGSALRRAEEYTCDRYGVACCQSEDDIKAAISAIAAGDTRWKSMNVQSYLSQISYTNGFWMSFNELTSDYPWLTKRMASALALSRNEHVKHPRRHFFAWLLSCFIPRFGSTGAASLLVTLMLIGILAAISIPAYQDYQERALISSAYATTQIVKGQVTNYAISNEEWPESMQALGYSSEQFPQNIEISIYQNGVIGAKVGEDKMGEGKYLVLEPTINEEDIIWQCYGENVPQKQLPQECR</sequence>
<dbReference type="GO" id="GO:0009289">
    <property type="term" value="C:pilus"/>
    <property type="evidence" value="ECO:0007669"/>
    <property type="project" value="InterPro"/>
</dbReference>
<dbReference type="GO" id="GO:0046872">
    <property type="term" value="F:metal ion binding"/>
    <property type="evidence" value="ECO:0007669"/>
    <property type="project" value="UniProtKB-KW"/>
</dbReference>
<feature type="domain" description="Peptidase M48" evidence="13">
    <location>
        <begin position="86"/>
        <end position="156"/>
    </location>
</feature>
<name>A0A0F9LRV0_9ZZZZ</name>
<dbReference type="GO" id="GO:0007155">
    <property type="term" value="P:cell adhesion"/>
    <property type="evidence" value="ECO:0007669"/>
    <property type="project" value="InterPro"/>
</dbReference>